<proteinExistence type="predicted"/>
<reference evidence="1" key="1">
    <citation type="journal article" date="2020" name="BMC">
        <title>Leishmania infection induces a limited differential gene expression in the sand fly midgut.</title>
        <authorList>
            <person name="Coutinho-Abreu I.V."/>
            <person name="Serafim T.D."/>
            <person name="Meneses C."/>
            <person name="Kamhawi S."/>
            <person name="Oliveira F."/>
            <person name="Valenzuela J.G."/>
        </authorList>
    </citation>
    <scope>NUCLEOTIDE SEQUENCE</scope>
    <source>
        <strain evidence="1">Jacobina</strain>
        <tissue evidence="1">Midgut</tissue>
    </source>
</reference>
<evidence type="ECO:0000313" key="1">
    <source>
        <dbReference type="EMBL" id="MBC1179498.1"/>
    </source>
</evidence>
<sequence length="72" mass="8385">MGLTYCIITVHVYKIKSERDKKLNKKVHCSQESQTRLNKMNFPFVNFCSKCFNLSSFCLSLSFSRSSLILQL</sequence>
<dbReference type="AlphaFoldDB" id="A0A7G3B5D4"/>
<organism evidence="1">
    <name type="scientific">Lutzomyia longipalpis</name>
    <name type="common">Sand fly</name>
    <dbReference type="NCBI Taxonomy" id="7200"/>
    <lineage>
        <taxon>Eukaryota</taxon>
        <taxon>Metazoa</taxon>
        <taxon>Ecdysozoa</taxon>
        <taxon>Arthropoda</taxon>
        <taxon>Hexapoda</taxon>
        <taxon>Insecta</taxon>
        <taxon>Pterygota</taxon>
        <taxon>Neoptera</taxon>
        <taxon>Endopterygota</taxon>
        <taxon>Diptera</taxon>
        <taxon>Nematocera</taxon>
        <taxon>Psychodoidea</taxon>
        <taxon>Psychodidae</taxon>
        <taxon>Lutzomyia</taxon>
        <taxon>Lutzomyia</taxon>
    </lineage>
</organism>
<dbReference type="EMBL" id="GITU01010795">
    <property type="protein sequence ID" value="MBC1179498.1"/>
    <property type="molecule type" value="Transcribed_RNA"/>
</dbReference>
<accession>A0A7G3B5D4</accession>
<protein>
    <submittedName>
        <fullName evidence="1">Uncharacterized protein</fullName>
    </submittedName>
</protein>
<name>A0A7G3B5D4_LUTLO</name>